<name>A0A438CUG6_VITVI</name>
<evidence type="ECO:0000256" key="1">
    <source>
        <dbReference type="SAM" id="MobiDB-lite"/>
    </source>
</evidence>
<sequence length="152" mass="16990">MLLSQPVHIRRPGCQSSSTVLPSIVGFMAPRRDRGGLKALGKRPAQASQDGQAEARRKATFDTDLFTSVEEYQRAFYSRVTYGHGGRSLRPLEGFRSIWTRRASATFWTFLLVDSEYMMPRPGRQCGFRSEIGDSEDVRPCRCPGVGQTIGT</sequence>
<dbReference type="EMBL" id="QGNW01001979">
    <property type="protein sequence ID" value="RVW26843.1"/>
    <property type="molecule type" value="Genomic_DNA"/>
</dbReference>
<comment type="caution">
    <text evidence="2">The sequence shown here is derived from an EMBL/GenBank/DDBJ whole genome shotgun (WGS) entry which is preliminary data.</text>
</comment>
<reference evidence="2 3" key="1">
    <citation type="journal article" date="2018" name="PLoS Genet.">
        <title>Population sequencing reveals clonal diversity and ancestral inbreeding in the grapevine cultivar Chardonnay.</title>
        <authorList>
            <person name="Roach M.J."/>
            <person name="Johnson D.L."/>
            <person name="Bohlmann J."/>
            <person name="van Vuuren H.J."/>
            <person name="Jones S.J."/>
            <person name="Pretorius I.S."/>
            <person name="Schmidt S.A."/>
            <person name="Borneman A.R."/>
        </authorList>
    </citation>
    <scope>NUCLEOTIDE SEQUENCE [LARGE SCALE GENOMIC DNA]</scope>
    <source>
        <strain evidence="3">cv. Chardonnay</strain>
        <tissue evidence="2">Leaf</tissue>
    </source>
</reference>
<evidence type="ECO:0000313" key="3">
    <source>
        <dbReference type="Proteomes" id="UP000288805"/>
    </source>
</evidence>
<gene>
    <name evidence="2" type="ORF">CK203_103929</name>
</gene>
<proteinExistence type="predicted"/>
<evidence type="ECO:0000313" key="2">
    <source>
        <dbReference type="EMBL" id="RVW26843.1"/>
    </source>
</evidence>
<dbReference type="AlphaFoldDB" id="A0A438CUG6"/>
<organism evidence="2 3">
    <name type="scientific">Vitis vinifera</name>
    <name type="common">Grape</name>
    <dbReference type="NCBI Taxonomy" id="29760"/>
    <lineage>
        <taxon>Eukaryota</taxon>
        <taxon>Viridiplantae</taxon>
        <taxon>Streptophyta</taxon>
        <taxon>Embryophyta</taxon>
        <taxon>Tracheophyta</taxon>
        <taxon>Spermatophyta</taxon>
        <taxon>Magnoliopsida</taxon>
        <taxon>eudicotyledons</taxon>
        <taxon>Gunneridae</taxon>
        <taxon>Pentapetalae</taxon>
        <taxon>rosids</taxon>
        <taxon>Vitales</taxon>
        <taxon>Vitaceae</taxon>
        <taxon>Viteae</taxon>
        <taxon>Vitis</taxon>
    </lineage>
</organism>
<dbReference type="Proteomes" id="UP000288805">
    <property type="component" value="Unassembled WGS sequence"/>
</dbReference>
<feature type="region of interest" description="Disordered" evidence="1">
    <location>
        <begin position="36"/>
        <end position="55"/>
    </location>
</feature>
<accession>A0A438CUG6</accession>
<protein>
    <submittedName>
        <fullName evidence="2">Uncharacterized protein</fullName>
    </submittedName>
</protein>